<dbReference type="EMBL" id="CADCWL010000003">
    <property type="protein sequence ID" value="CAA9542770.1"/>
    <property type="molecule type" value="Genomic_DNA"/>
</dbReference>
<protein>
    <submittedName>
        <fullName evidence="2">Uncharacterized protein</fullName>
    </submittedName>
</protein>
<organism evidence="2">
    <name type="scientific">uncultured Thermomicrobiales bacterium</name>
    <dbReference type="NCBI Taxonomy" id="1645740"/>
    <lineage>
        <taxon>Bacteria</taxon>
        <taxon>Pseudomonadati</taxon>
        <taxon>Thermomicrobiota</taxon>
        <taxon>Thermomicrobia</taxon>
        <taxon>Thermomicrobiales</taxon>
        <taxon>environmental samples</taxon>
    </lineage>
</organism>
<name>A0A6J4UAV7_9BACT</name>
<accession>A0A6J4UAV7</accession>
<sequence length="46" mass="4948">MKTAARVQFPDAGPWNGHLAGGGRDVTVTLGPVAEAMIRERVDSRR</sequence>
<proteinExistence type="predicted"/>
<gene>
    <name evidence="2" type="ORF">AVDCRST_MAG19-27</name>
</gene>
<feature type="region of interest" description="Disordered" evidence="1">
    <location>
        <begin position="1"/>
        <end position="20"/>
    </location>
</feature>
<reference evidence="2" key="1">
    <citation type="submission" date="2020-02" db="EMBL/GenBank/DDBJ databases">
        <authorList>
            <person name="Meier V. D."/>
        </authorList>
    </citation>
    <scope>NUCLEOTIDE SEQUENCE</scope>
    <source>
        <strain evidence="2">AVDCRST_MAG19</strain>
    </source>
</reference>
<evidence type="ECO:0000313" key="2">
    <source>
        <dbReference type="EMBL" id="CAA9542770.1"/>
    </source>
</evidence>
<dbReference type="AlphaFoldDB" id="A0A6J4UAV7"/>
<evidence type="ECO:0000256" key="1">
    <source>
        <dbReference type="SAM" id="MobiDB-lite"/>
    </source>
</evidence>